<name>A0ABS4A3F0_9BRAD</name>
<gene>
    <name evidence="2" type="ORF">JWS04_28485</name>
</gene>
<dbReference type="EMBL" id="JAGIKT010000072">
    <property type="protein sequence ID" value="MBP0114935.1"/>
    <property type="molecule type" value="Genomic_DNA"/>
</dbReference>
<keyword evidence="2" id="KW-0547">Nucleotide-binding</keyword>
<evidence type="ECO:0000259" key="1">
    <source>
        <dbReference type="Pfam" id="PF01695"/>
    </source>
</evidence>
<keyword evidence="3" id="KW-1185">Reference proteome</keyword>
<protein>
    <submittedName>
        <fullName evidence="2">ATP-binding protein</fullName>
    </submittedName>
</protein>
<reference evidence="2 3" key="1">
    <citation type="submission" date="2021-03" db="EMBL/GenBank/DDBJ databases">
        <title>Genome Sequence of Bradyrhizobium vignae strain ISRA400.</title>
        <authorList>
            <person name="Tisa L.S."/>
            <person name="Svistoonoff S."/>
            <person name="Hocher V."/>
            <person name="Fall S."/>
            <person name="Zaiya A."/>
            <person name="Naing D."/>
            <person name="Niang N."/>
            <person name="Diouf A."/>
            <person name="Dasylva M.C."/>
            <person name="Toure O."/>
            <person name="Gueye M."/>
            <person name="Gully D."/>
            <person name="Tisseyre P."/>
            <person name="Simpson S."/>
            <person name="Morris K."/>
            <person name="Thomas W.K."/>
        </authorList>
    </citation>
    <scope>NUCLEOTIDE SEQUENCE [LARGE SCALE GENOMIC DNA]</scope>
    <source>
        <strain evidence="2 3">ISRA400</strain>
    </source>
</reference>
<feature type="domain" description="IstB-like ATP-binding" evidence="1">
    <location>
        <begin position="13"/>
        <end position="111"/>
    </location>
</feature>
<comment type="caution">
    <text evidence="2">The sequence shown here is derived from an EMBL/GenBank/DDBJ whole genome shotgun (WGS) entry which is preliminary data.</text>
</comment>
<evidence type="ECO:0000313" key="3">
    <source>
        <dbReference type="Proteomes" id="UP000669317"/>
    </source>
</evidence>
<dbReference type="GO" id="GO:0005524">
    <property type="term" value="F:ATP binding"/>
    <property type="evidence" value="ECO:0007669"/>
    <property type="project" value="UniProtKB-KW"/>
</dbReference>
<dbReference type="Proteomes" id="UP000669317">
    <property type="component" value="Unassembled WGS sequence"/>
</dbReference>
<keyword evidence="2" id="KW-0067">ATP-binding</keyword>
<dbReference type="Pfam" id="PF01695">
    <property type="entry name" value="IstB_IS21"/>
    <property type="match status" value="1"/>
</dbReference>
<sequence length="147" mass="16425">MRAIVPDRLSDMLTRLKLTAVRDQLDGLLDEAGRQELSLRETLVLLCEREIARKDERRVEMTLKLARFPFVRDLSGFDFSAQPSLDPKQIRELASARWIANGENVLLLGPPESDSYCPPRYAIIVQALFGGDRQTTGAGSAAPARRS</sequence>
<dbReference type="InterPro" id="IPR002611">
    <property type="entry name" value="IstB_ATP-bd"/>
</dbReference>
<organism evidence="2 3">
    <name type="scientific">Bradyrhizobium vignae</name>
    <dbReference type="NCBI Taxonomy" id="1549949"/>
    <lineage>
        <taxon>Bacteria</taxon>
        <taxon>Pseudomonadati</taxon>
        <taxon>Pseudomonadota</taxon>
        <taxon>Alphaproteobacteria</taxon>
        <taxon>Hyphomicrobiales</taxon>
        <taxon>Nitrobacteraceae</taxon>
        <taxon>Bradyrhizobium</taxon>
    </lineage>
</organism>
<accession>A0ABS4A3F0</accession>
<evidence type="ECO:0000313" key="2">
    <source>
        <dbReference type="EMBL" id="MBP0114935.1"/>
    </source>
</evidence>
<proteinExistence type="predicted"/>